<organism evidence="3 4">
    <name type="scientific">Baekduia soli</name>
    <dbReference type="NCBI Taxonomy" id="496014"/>
    <lineage>
        <taxon>Bacteria</taxon>
        <taxon>Bacillati</taxon>
        <taxon>Actinomycetota</taxon>
        <taxon>Thermoleophilia</taxon>
        <taxon>Solirubrobacterales</taxon>
        <taxon>Baekduiaceae</taxon>
        <taxon>Baekduia</taxon>
    </lineage>
</organism>
<dbReference type="InterPro" id="IPR002539">
    <property type="entry name" value="MaoC-like_dom"/>
</dbReference>
<dbReference type="Pfam" id="PF01575">
    <property type="entry name" value="MaoC_dehydratas"/>
    <property type="match status" value="1"/>
</dbReference>
<keyword evidence="4" id="KW-1185">Reference proteome</keyword>
<dbReference type="AlphaFoldDB" id="A0A5B8UBG7"/>
<name>A0A5B8UBG7_9ACTN</name>
<dbReference type="InterPro" id="IPR029069">
    <property type="entry name" value="HotDog_dom_sf"/>
</dbReference>
<evidence type="ECO:0000256" key="1">
    <source>
        <dbReference type="ARBA" id="ARBA00005254"/>
    </source>
</evidence>
<reference evidence="3 4" key="1">
    <citation type="journal article" date="2018" name="J. Microbiol.">
        <title>Baekduia soli gen. nov., sp. nov., a novel bacterium isolated from the soil of Baekdu Mountain and proposal of a novel family name, Baekduiaceae fam. nov.</title>
        <authorList>
            <person name="An D.S."/>
            <person name="Siddiqi M.Z."/>
            <person name="Kim K.H."/>
            <person name="Yu H.S."/>
            <person name="Im W.T."/>
        </authorList>
    </citation>
    <scope>NUCLEOTIDE SEQUENCE [LARGE SCALE GENOMIC DNA]</scope>
    <source>
        <strain evidence="3 4">BR7-21</strain>
    </source>
</reference>
<dbReference type="EMBL" id="CP042430">
    <property type="protein sequence ID" value="QEC50523.1"/>
    <property type="molecule type" value="Genomic_DNA"/>
</dbReference>
<gene>
    <name evidence="3" type="ORF">FSW04_25030</name>
</gene>
<evidence type="ECO:0000259" key="2">
    <source>
        <dbReference type="Pfam" id="PF01575"/>
    </source>
</evidence>
<dbReference type="OrthoDB" id="5147746at2"/>
<dbReference type="Proteomes" id="UP000321805">
    <property type="component" value="Chromosome"/>
</dbReference>
<protein>
    <submittedName>
        <fullName evidence="3">Protein dehydratase</fullName>
    </submittedName>
</protein>
<dbReference type="SUPFAM" id="SSF54637">
    <property type="entry name" value="Thioesterase/thiol ester dehydrase-isomerase"/>
    <property type="match status" value="1"/>
</dbReference>
<proteinExistence type="inferred from homology"/>
<dbReference type="KEGG" id="bsol:FSW04_25030"/>
<accession>A0A5B8UBG7</accession>
<evidence type="ECO:0000313" key="4">
    <source>
        <dbReference type="Proteomes" id="UP000321805"/>
    </source>
</evidence>
<dbReference type="Gene3D" id="3.10.129.10">
    <property type="entry name" value="Hotdog Thioesterase"/>
    <property type="match status" value="1"/>
</dbReference>
<evidence type="ECO:0000313" key="3">
    <source>
        <dbReference type="EMBL" id="QEC50523.1"/>
    </source>
</evidence>
<sequence length="143" mass="14397">MSAGPQGGAPLPERVVDPVDADAMRGLAELLRDPNPIHLDGAAAAAAGLGDRPVNQGPANCAYVVAMLQEAFPGAELRRLRFRLLSPVAAGDRVVAGGVVTGVEHDGGAMVVSCETWLDVDGGRRVVSGSAEVLIVGPGPAAA</sequence>
<dbReference type="RefSeq" id="WP_146923241.1">
    <property type="nucleotide sequence ID" value="NZ_CP042430.1"/>
</dbReference>
<feature type="domain" description="MaoC-like" evidence="2">
    <location>
        <begin position="17"/>
        <end position="104"/>
    </location>
</feature>
<comment type="similarity">
    <text evidence="1">Belongs to the enoyl-CoA hydratase/isomerase family.</text>
</comment>